<name>A0ACC2C747_DIPCM</name>
<accession>A0ACC2C747</accession>
<dbReference type="Proteomes" id="UP001162992">
    <property type="component" value="Chromosome 11"/>
</dbReference>
<protein>
    <submittedName>
        <fullName evidence="1">Uncharacterized protein</fullName>
    </submittedName>
</protein>
<dbReference type="EMBL" id="CM055102">
    <property type="protein sequence ID" value="KAJ7537854.1"/>
    <property type="molecule type" value="Genomic_DNA"/>
</dbReference>
<evidence type="ECO:0000313" key="2">
    <source>
        <dbReference type="Proteomes" id="UP001162992"/>
    </source>
</evidence>
<evidence type="ECO:0000313" key="1">
    <source>
        <dbReference type="EMBL" id="KAJ7537854.1"/>
    </source>
</evidence>
<sequence length="173" mass="20605">MAFISKMEEKKDWNSLIGVDGNQMPSIIYQEVKDCIDEDTMPMLNYWKKNQTLQFFISQSCMNNVTLFKKMSKYDLFWIFDGKTDSRRMLVQEDCCSRYGFMRCRVQAAICTKCRQIRYLSTGYFLSSLQQLMLPLSWLLARRVLDYFGLVQCPRQQILSVVVWFKISRILKF</sequence>
<keyword evidence="2" id="KW-1185">Reference proteome</keyword>
<proteinExistence type="predicted"/>
<reference evidence="2" key="1">
    <citation type="journal article" date="2024" name="Proc. Natl. Acad. Sci. U.S.A.">
        <title>Extraordinary preservation of gene collinearity over three hundred million years revealed in homosporous lycophytes.</title>
        <authorList>
            <person name="Li C."/>
            <person name="Wickell D."/>
            <person name="Kuo L.Y."/>
            <person name="Chen X."/>
            <person name="Nie B."/>
            <person name="Liao X."/>
            <person name="Peng D."/>
            <person name="Ji J."/>
            <person name="Jenkins J."/>
            <person name="Williams M."/>
            <person name="Shu S."/>
            <person name="Plott C."/>
            <person name="Barry K."/>
            <person name="Rajasekar S."/>
            <person name="Grimwood J."/>
            <person name="Han X."/>
            <person name="Sun S."/>
            <person name="Hou Z."/>
            <person name="He W."/>
            <person name="Dai G."/>
            <person name="Sun C."/>
            <person name="Schmutz J."/>
            <person name="Leebens-Mack J.H."/>
            <person name="Li F.W."/>
            <person name="Wang L."/>
        </authorList>
    </citation>
    <scope>NUCLEOTIDE SEQUENCE [LARGE SCALE GENOMIC DNA]</scope>
    <source>
        <strain evidence="2">cv. PW_Plant_1</strain>
    </source>
</reference>
<gene>
    <name evidence="1" type="ORF">O6H91_11G024600</name>
</gene>
<organism evidence="1 2">
    <name type="scientific">Diphasiastrum complanatum</name>
    <name type="common">Issler's clubmoss</name>
    <name type="synonym">Lycopodium complanatum</name>
    <dbReference type="NCBI Taxonomy" id="34168"/>
    <lineage>
        <taxon>Eukaryota</taxon>
        <taxon>Viridiplantae</taxon>
        <taxon>Streptophyta</taxon>
        <taxon>Embryophyta</taxon>
        <taxon>Tracheophyta</taxon>
        <taxon>Lycopodiopsida</taxon>
        <taxon>Lycopodiales</taxon>
        <taxon>Lycopodiaceae</taxon>
        <taxon>Lycopodioideae</taxon>
        <taxon>Diphasiastrum</taxon>
    </lineage>
</organism>
<comment type="caution">
    <text evidence="1">The sequence shown here is derived from an EMBL/GenBank/DDBJ whole genome shotgun (WGS) entry which is preliminary data.</text>
</comment>